<evidence type="ECO:0000256" key="4">
    <source>
        <dbReference type="ARBA" id="ARBA00023125"/>
    </source>
</evidence>
<sequence length="200" mass="23450">MTLSDNALVERSKQGDLEAFDLLVRRYEVKIYNMAYRFMGNSADASDLAQETFIRLYKSLPTFRGDSAFLTWLYRICANACRDELRKRKRKQEIFWDEISCGVESQAMYNNDPLPEDLLEQRDLKECLQFCLDSLSEEHRLIIILREIQQLSYDEIARVLDCTMGTVKSRLSRARLALKEKVMAHPELSGSVKRHKKERE</sequence>
<evidence type="ECO:0000256" key="1">
    <source>
        <dbReference type="ARBA" id="ARBA00010641"/>
    </source>
</evidence>
<dbReference type="Gene3D" id="1.10.1740.10">
    <property type="match status" value="1"/>
</dbReference>
<dbReference type="InterPro" id="IPR013325">
    <property type="entry name" value="RNA_pol_sigma_r2"/>
</dbReference>
<feature type="domain" description="RNA polymerase sigma-70 region 2" evidence="6">
    <location>
        <begin position="23"/>
        <end position="90"/>
    </location>
</feature>
<dbReference type="PANTHER" id="PTHR43133">
    <property type="entry name" value="RNA POLYMERASE ECF-TYPE SIGMA FACTO"/>
    <property type="match status" value="1"/>
</dbReference>
<dbReference type="InterPro" id="IPR039425">
    <property type="entry name" value="RNA_pol_sigma-70-like"/>
</dbReference>
<dbReference type="NCBIfam" id="TIGR02937">
    <property type="entry name" value="sigma70-ECF"/>
    <property type="match status" value="1"/>
</dbReference>
<keyword evidence="3" id="KW-0731">Sigma factor</keyword>
<evidence type="ECO:0000259" key="6">
    <source>
        <dbReference type="Pfam" id="PF04542"/>
    </source>
</evidence>
<dbReference type="HOGENOM" id="CLU_047691_3_0_9"/>
<dbReference type="KEGG" id="dae:Dtox_3616"/>
<protein>
    <submittedName>
        <fullName evidence="8">RNA polymerase, sigma-24 subunit, ECF subfamily</fullName>
    </submittedName>
</protein>
<dbReference type="RefSeq" id="WP_015759015.1">
    <property type="nucleotide sequence ID" value="NC_013216.1"/>
</dbReference>
<feature type="domain" description="RNA polymerase sigma factor 70 region 4 type 2" evidence="7">
    <location>
        <begin position="126"/>
        <end position="178"/>
    </location>
</feature>
<proteinExistence type="inferred from homology"/>
<dbReference type="InterPro" id="IPR014284">
    <property type="entry name" value="RNA_pol_sigma-70_dom"/>
</dbReference>
<name>C8VW41_DESAS</name>
<evidence type="ECO:0000313" key="9">
    <source>
        <dbReference type="Proteomes" id="UP000002217"/>
    </source>
</evidence>
<dbReference type="Pfam" id="PF08281">
    <property type="entry name" value="Sigma70_r4_2"/>
    <property type="match status" value="1"/>
</dbReference>
<dbReference type="InterPro" id="IPR007627">
    <property type="entry name" value="RNA_pol_sigma70_r2"/>
</dbReference>
<evidence type="ECO:0000256" key="5">
    <source>
        <dbReference type="ARBA" id="ARBA00023163"/>
    </source>
</evidence>
<keyword evidence="9" id="KW-1185">Reference proteome</keyword>
<evidence type="ECO:0000256" key="2">
    <source>
        <dbReference type="ARBA" id="ARBA00023015"/>
    </source>
</evidence>
<keyword evidence="5" id="KW-0804">Transcription</keyword>
<gene>
    <name evidence="8" type="ordered locus">Dtox_3616</name>
</gene>
<dbReference type="EMBL" id="CP001720">
    <property type="protein sequence ID" value="ACV64328.1"/>
    <property type="molecule type" value="Genomic_DNA"/>
</dbReference>
<dbReference type="AlphaFoldDB" id="C8VW41"/>
<dbReference type="GO" id="GO:0003677">
    <property type="term" value="F:DNA binding"/>
    <property type="evidence" value="ECO:0007669"/>
    <property type="project" value="UniProtKB-KW"/>
</dbReference>
<dbReference type="Proteomes" id="UP000002217">
    <property type="component" value="Chromosome"/>
</dbReference>
<dbReference type="GO" id="GO:0016987">
    <property type="term" value="F:sigma factor activity"/>
    <property type="evidence" value="ECO:0007669"/>
    <property type="project" value="UniProtKB-KW"/>
</dbReference>
<evidence type="ECO:0000313" key="8">
    <source>
        <dbReference type="EMBL" id="ACV64328.1"/>
    </source>
</evidence>
<dbReference type="Pfam" id="PF04542">
    <property type="entry name" value="Sigma70_r2"/>
    <property type="match status" value="1"/>
</dbReference>
<dbReference type="GO" id="GO:0006352">
    <property type="term" value="P:DNA-templated transcription initiation"/>
    <property type="evidence" value="ECO:0007669"/>
    <property type="project" value="InterPro"/>
</dbReference>
<comment type="similarity">
    <text evidence="1">Belongs to the sigma-70 factor family. ECF subfamily.</text>
</comment>
<dbReference type="InterPro" id="IPR036388">
    <property type="entry name" value="WH-like_DNA-bd_sf"/>
</dbReference>
<organism evidence="8 9">
    <name type="scientific">Desulfofarcimen acetoxidans (strain ATCC 49208 / DSM 771 / KCTC 5769 / VKM B-1644 / 5575)</name>
    <name type="common">Desulfotomaculum acetoxidans</name>
    <dbReference type="NCBI Taxonomy" id="485916"/>
    <lineage>
        <taxon>Bacteria</taxon>
        <taxon>Bacillati</taxon>
        <taxon>Bacillota</taxon>
        <taxon>Clostridia</taxon>
        <taxon>Eubacteriales</taxon>
        <taxon>Peptococcaceae</taxon>
        <taxon>Desulfofarcimen</taxon>
    </lineage>
</organism>
<dbReference type="CDD" id="cd06171">
    <property type="entry name" value="Sigma70_r4"/>
    <property type="match status" value="1"/>
</dbReference>
<evidence type="ECO:0000256" key="3">
    <source>
        <dbReference type="ARBA" id="ARBA00023082"/>
    </source>
</evidence>
<dbReference type="SUPFAM" id="SSF88659">
    <property type="entry name" value="Sigma3 and sigma4 domains of RNA polymerase sigma factors"/>
    <property type="match status" value="1"/>
</dbReference>
<dbReference type="OrthoDB" id="9784984at2"/>
<reference evidence="8 9" key="1">
    <citation type="journal article" date="2009" name="Stand. Genomic Sci.">
        <title>Complete genome sequence of Desulfotomaculum acetoxidans type strain (5575).</title>
        <authorList>
            <person name="Spring S."/>
            <person name="Lapidus A."/>
            <person name="Schroder M."/>
            <person name="Gleim D."/>
            <person name="Sims D."/>
            <person name="Meincke L."/>
            <person name="Glavina Del Rio T."/>
            <person name="Tice H."/>
            <person name="Copeland A."/>
            <person name="Cheng J.F."/>
            <person name="Lucas S."/>
            <person name="Chen F."/>
            <person name="Nolan M."/>
            <person name="Bruce D."/>
            <person name="Goodwin L."/>
            <person name="Pitluck S."/>
            <person name="Ivanova N."/>
            <person name="Mavromatis K."/>
            <person name="Mikhailova N."/>
            <person name="Pati A."/>
            <person name="Chen A."/>
            <person name="Palaniappan K."/>
            <person name="Land M."/>
            <person name="Hauser L."/>
            <person name="Chang Y.J."/>
            <person name="Jeffries C.D."/>
            <person name="Chain P."/>
            <person name="Saunders E."/>
            <person name="Brettin T."/>
            <person name="Detter J.C."/>
            <person name="Goker M."/>
            <person name="Bristow J."/>
            <person name="Eisen J.A."/>
            <person name="Markowitz V."/>
            <person name="Hugenholtz P."/>
            <person name="Kyrpides N.C."/>
            <person name="Klenk H.P."/>
            <person name="Han C."/>
        </authorList>
    </citation>
    <scope>NUCLEOTIDE SEQUENCE [LARGE SCALE GENOMIC DNA]</scope>
    <source>
        <strain evidence="9">ATCC 49208 / DSM 771 / VKM B-1644</strain>
    </source>
</reference>
<dbReference type="STRING" id="485916.Dtox_3616"/>
<dbReference type="PANTHER" id="PTHR43133:SF8">
    <property type="entry name" value="RNA POLYMERASE SIGMA FACTOR HI_1459-RELATED"/>
    <property type="match status" value="1"/>
</dbReference>
<accession>C8VW41</accession>
<keyword evidence="4" id="KW-0238">DNA-binding</keyword>
<dbReference type="eggNOG" id="COG1595">
    <property type="taxonomic scope" value="Bacteria"/>
</dbReference>
<dbReference type="InterPro" id="IPR013324">
    <property type="entry name" value="RNA_pol_sigma_r3/r4-like"/>
</dbReference>
<keyword evidence="2" id="KW-0805">Transcription regulation</keyword>
<evidence type="ECO:0000259" key="7">
    <source>
        <dbReference type="Pfam" id="PF08281"/>
    </source>
</evidence>
<dbReference type="InterPro" id="IPR013249">
    <property type="entry name" value="RNA_pol_sigma70_r4_t2"/>
</dbReference>
<dbReference type="Gene3D" id="1.10.10.10">
    <property type="entry name" value="Winged helix-like DNA-binding domain superfamily/Winged helix DNA-binding domain"/>
    <property type="match status" value="1"/>
</dbReference>
<dbReference type="SUPFAM" id="SSF88946">
    <property type="entry name" value="Sigma2 domain of RNA polymerase sigma factors"/>
    <property type="match status" value="1"/>
</dbReference>